<evidence type="ECO:0000256" key="1">
    <source>
        <dbReference type="ARBA" id="ARBA00004141"/>
    </source>
</evidence>
<keyword evidence="7 11" id="KW-0472">Membrane</keyword>
<evidence type="ECO:0000256" key="9">
    <source>
        <dbReference type="ARBA" id="ARBA00023284"/>
    </source>
</evidence>
<keyword evidence="6" id="KW-0560">Oxidoreductase</keyword>
<evidence type="ECO:0000313" key="13">
    <source>
        <dbReference type="EMBL" id="MFC4032086.1"/>
    </source>
</evidence>
<dbReference type="RefSeq" id="WP_386428762.1">
    <property type="nucleotide sequence ID" value="NZ_JBHSBB010000009.1"/>
</dbReference>
<feature type="domain" description="Vitamin K epoxide reductase" evidence="12">
    <location>
        <begin position="26"/>
        <end position="167"/>
    </location>
</feature>
<sequence length="214" mass="23751">MTTSALDETRTDGEPEPRPADGIAAGRAYSWLLVICGALGTLAAFVITYDKFRLLEDPSFVPGCSLNPIISCGNIMQSKQAAAFGFPNPMIGLIAYPVMICVAVGVLAGARYRPWFWLGLQAGTLFGVGFCTWLQYQSLYSIGSLCLWCSLAWVVTIAAFWYTAVHNIKHRIIKVPEGARALVLEFHWVVPVLWYGVIATLILLRWWAYWKTLV</sequence>
<evidence type="ECO:0000259" key="12">
    <source>
        <dbReference type="SMART" id="SM00756"/>
    </source>
</evidence>
<protein>
    <submittedName>
        <fullName evidence="13">Vitamin K epoxide reductase family protein</fullName>
    </submittedName>
</protein>
<evidence type="ECO:0000256" key="10">
    <source>
        <dbReference type="SAM" id="MobiDB-lite"/>
    </source>
</evidence>
<keyword evidence="4" id="KW-0874">Quinone</keyword>
<feature type="transmembrane region" description="Helical" evidence="11">
    <location>
        <begin position="186"/>
        <end position="208"/>
    </location>
</feature>
<comment type="similarity">
    <text evidence="2">Belongs to the VKOR family.</text>
</comment>
<dbReference type="InterPro" id="IPR012932">
    <property type="entry name" value="VKOR"/>
</dbReference>
<keyword evidence="5 11" id="KW-1133">Transmembrane helix</keyword>
<dbReference type="Gene3D" id="1.20.1440.130">
    <property type="entry name" value="VKOR domain"/>
    <property type="match status" value="1"/>
</dbReference>
<evidence type="ECO:0000256" key="7">
    <source>
        <dbReference type="ARBA" id="ARBA00023136"/>
    </source>
</evidence>
<keyword evidence="14" id="KW-1185">Reference proteome</keyword>
<keyword evidence="3 11" id="KW-0812">Transmembrane</keyword>
<proteinExistence type="inferred from homology"/>
<dbReference type="CDD" id="cd12922">
    <property type="entry name" value="VKOR_5"/>
    <property type="match status" value="1"/>
</dbReference>
<name>A0ABV8HPL2_9ACTN</name>
<gene>
    <name evidence="13" type="ORF">ACFO3J_11385</name>
</gene>
<evidence type="ECO:0000256" key="8">
    <source>
        <dbReference type="ARBA" id="ARBA00023157"/>
    </source>
</evidence>
<keyword evidence="9" id="KW-0676">Redox-active center</keyword>
<evidence type="ECO:0000256" key="6">
    <source>
        <dbReference type="ARBA" id="ARBA00023002"/>
    </source>
</evidence>
<feature type="compositionally biased region" description="Basic and acidic residues" evidence="10">
    <location>
        <begin position="7"/>
        <end position="19"/>
    </location>
</feature>
<reference evidence="14" key="1">
    <citation type="journal article" date="2019" name="Int. J. Syst. Evol. Microbiol.">
        <title>The Global Catalogue of Microorganisms (GCM) 10K type strain sequencing project: providing services to taxonomists for standard genome sequencing and annotation.</title>
        <authorList>
            <consortium name="The Broad Institute Genomics Platform"/>
            <consortium name="The Broad Institute Genome Sequencing Center for Infectious Disease"/>
            <person name="Wu L."/>
            <person name="Ma J."/>
        </authorList>
    </citation>
    <scope>NUCLEOTIDE SEQUENCE [LARGE SCALE GENOMIC DNA]</scope>
    <source>
        <strain evidence="14">CGMCC 4.7237</strain>
    </source>
</reference>
<evidence type="ECO:0000256" key="5">
    <source>
        <dbReference type="ARBA" id="ARBA00022989"/>
    </source>
</evidence>
<dbReference type="InterPro" id="IPR041714">
    <property type="entry name" value="VKOR_Actinobacteria"/>
</dbReference>
<feature type="transmembrane region" description="Helical" evidence="11">
    <location>
        <begin position="28"/>
        <end position="49"/>
    </location>
</feature>
<comment type="caution">
    <text evidence="13">The sequence shown here is derived from an EMBL/GenBank/DDBJ whole genome shotgun (WGS) entry which is preliminary data.</text>
</comment>
<evidence type="ECO:0000256" key="11">
    <source>
        <dbReference type="SAM" id="Phobius"/>
    </source>
</evidence>
<dbReference type="SMART" id="SM00756">
    <property type="entry name" value="VKc"/>
    <property type="match status" value="1"/>
</dbReference>
<comment type="subcellular location">
    <subcellularLocation>
        <location evidence="1">Membrane</location>
        <topology evidence="1">Multi-pass membrane protein</topology>
    </subcellularLocation>
</comment>
<feature type="transmembrane region" description="Helical" evidence="11">
    <location>
        <begin position="142"/>
        <end position="165"/>
    </location>
</feature>
<evidence type="ECO:0000256" key="2">
    <source>
        <dbReference type="ARBA" id="ARBA00006214"/>
    </source>
</evidence>
<feature type="region of interest" description="Disordered" evidence="10">
    <location>
        <begin position="1"/>
        <end position="20"/>
    </location>
</feature>
<organism evidence="13 14">
    <name type="scientific">Streptomyces polygonati</name>
    <dbReference type="NCBI Taxonomy" id="1617087"/>
    <lineage>
        <taxon>Bacteria</taxon>
        <taxon>Bacillati</taxon>
        <taxon>Actinomycetota</taxon>
        <taxon>Actinomycetes</taxon>
        <taxon>Kitasatosporales</taxon>
        <taxon>Streptomycetaceae</taxon>
        <taxon>Streptomyces</taxon>
    </lineage>
</organism>
<feature type="transmembrane region" description="Helical" evidence="11">
    <location>
        <begin position="115"/>
        <end position="136"/>
    </location>
</feature>
<evidence type="ECO:0000256" key="3">
    <source>
        <dbReference type="ARBA" id="ARBA00022692"/>
    </source>
</evidence>
<keyword evidence="8" id="KW-1015">Disulfide bond</keyword>
<evidence type="ECO:0000313" key="14">
    <source>
        <dbReference type="Proteomes" id="UP001595765"/>
    </source>
</evidence>
<dbReference type="Pfam" id="PF07884">
    <property type="entry name" value="VKOR"/>
    <property type="match status" value="1"/>
</dbReference>
<dbReference type="EMBL" id="JBHSBB010000009">
    <property type="protein sequence ID" value="MFC4032086.1"/>
    <property type="molecule type" value="Genomic_DNA"/>
</dbReference>
<dbReference type="InterPro" id="IPR038354">
    <property type="entry name" value="VKOR_sf"/>
</dbReference>
<dbReference type="Proteomes" id="UP001595765">
    <property type="component" value="Unassembled WGS sequence"/>
</dbReference>
<accession>A0ABV8HPL2</accession>
<feature type="transmembrane region" description="Helical" evidence="11">
    <location>
        <begin position="90"/>
        <end position="108"/>
    </location>
</feature>
<evidence type="ECO:0000256" key="4">
    <source>
        <dbReference type="ARBA" id="ARBA00022719"/>
    </source>
</evidence>